<evidence type="ECO:0000313" key="1">
    <source>
        <dbReference type="EMBL" id="KAH7866052.1"/>
    </source>
</evidence>
<dbReference type="EMBL" id="CM037159">
    <property type="protein sequence ID" value="KAH7866052.1"/>
    <property type="molecule type" value="Genomic_DNA"/>
</dbReference>
<keyword evidence="2" id="KW-1185">Reference proteome</keyword>
<dbReference type="Proteomes" id="UP000828048">
    <property type="component" value="Chromosome 9"/>
</dbReference>
<proteinExistence type="predicted"/>
<reference evidence="1 2" key="1">
    <citation type="journal article" date="2021" name="Hortic Res">
        <title>High-quality reference genome and annotation aids understanding of berry development for evergreen blueberry (Vaccinium darrowii).</title>
        <authorList>
            <person name="Yu J."/>
            <person name="Hulse-Kemp A.M."/>
            <person name="Babiker E."/>
            <person name="Staton M."/>
        </authorList>
    </citation>
    <scope>NUCLEOTIDE SEQUENCE [LARGE SCALE GENOMIC DNA]</scope>
    <source>
        <strain evidence="2">cv. NJ 8807/NJ 8810</strain>
        <tissue evidence="1">Young leaf</tissue>
    </source>
</reference>
<evidence type="ECO:0000313" key="2">
    <source>
        <dbReference type="Proteomes" id="UP000828048"/>
    </source>
</evidence>
<accession>A0ACB7ZJM2</accession>
<gene>
    <name evidence="1" type="ORF">Vadar_014920</name>
</gene>
<comment type="caution">
    <text evidence="1">The sequence shown here is derived from an EMBL/GenBank/DDBJ whole genome shotgun (WGS) entry which is preliminary data.</text>
</comment>
<name>A0ACB7ZJM2_9ERIC</name>
<protein>
    <submittedName>
        <fullName evidence="1">Uncharacterized protein</fullName>
    </submittedName>
</protein>
<sequence length="85" mass="9489">MVTKRSLSWTQKSGMMADKEHILELILGDEKERVKHVKMLSLEKFNISKVTGELFEHLSCWDALQAALPIAIVSGVPKVSVGLLQ</sequence>
<organism evidence="1 2">
    <name type="scientific">Vaccinium darrowii</name>
    <dbReference type="NCBI Taxonomy" id="229202"/>
    <lineage>
        <taxon>Eukaryota</taxon>
        <taxon>Viridiplantae</taxon>
        <taxon>Streptophyta</taxon>
        <taxon>Embryophyta</taxon>
        <taxon>Tracheophyta</taxon>
        <taxon>Spermatophyta</taxon>
        <taxon>Magnoliopsida</taxon>
        <taxon>eudicotyledons</taxon>
        <taxon>Gunneridae</taxon>
        <taxon>Pentapetalae</taxon>
        <taxon>asterids</taxon>
        <taxon>Ericales</taxon>
        <taxon>Ericaceae</taxon>
        <taxon>Vaccinioideae</taxon>
        <taxon>Vaccinieae</taxon>
        <taxon>Vaccinium</taxon>
    </lineage>
</organism>